<evidence type="ECO:0000256" key="2">
    <source>
        <dbReference type="ARBA" id="ARBA00022723"/>
    </source>
</evidence>
<proteinExistence type="inferred from homology"/>
<evidence type="ECO:0000259" key="3">
    <source>
        <dbReference type="Pfam" id="PF01557"/>
    </source>
</evidence>
<gene>
    <name evidence="5" type="ORF">D2962_02090</name>
</gene>
<dbReference type="GO" id="GO:0046872">
    <property type="term" value="F:metal ion binding"/>
    <property type="evidence" value="ECO:0007669"/>
    <property type="project" value="UniProtKB-KW"/>
</dbReference>
<dbReference type="PANTHER" id="PTHR42796:SF4">
    <property type="entry name" value="FUMARYLACETOACETATE HYDROLASE DOMAIN-CONTAINING PROTEIN 2A"/>
    <property type="match status" value="1"/>
</dbReference>
<evidence type="ECO:0000259" key="4">
    <source>
        <dbReference type="Pfam" id="PF10370"/>
    </source>
</evidence>
<evidence type="ECO:0000313" key="6">
    <source>
        <dbReference type="Proteomes" id="UP000280960"/>
    </source>
</evidence>
<dbReference type="Pfam" id="PF10370">
    <property type="entry name" value="Rv2993c-like_N"/>
    <property type="match status" value="1"/>
</dbReference>
<sequence>MIKFVRFDAGQGPEYGVLEGNKVFSIKGSIFGAWEKQGRSFELHEVKLLAPCEPRKVVCIGVNYKEVVNKKGDPIPEEPVIFLKPDTSVIGPEEAIISPEGIKELNYEAELVVVIKDRVKDVSVEDAKNHVLGYTCGNDITAKDFMEKGKPWTKAKGYDTFMPIGPCIVSGIDGDNLNIRMYHNGTMTQNSNTSDMVFNVSQIISYVSHIMTLNPGDIISTGTPPGKGNLKSGDIIEAEIDSIGRLKNTVR</sequence>
<keyword evidence="6" id="KW-1185">Reference proteome</keyword>
<accession>A0A3G2R367</accession>
<feature type="domain" description="Rv2993c-like N-terminal" evidence="4">
    <location>
        <begin position="3"/>
        <end position="51"/>
    </location>
</feature>
<dbReference type="PANTHER" id="PTHR42796">
    <property type="entry name" value="FUMARYLACETOACETATE HYDROLASE DOMAIN-CONTAINING PROTEIN 2A-RELATED"/>
    <property type="match status" value="1"/>
</dbReference>
<dbReference type="InterPro" id="IPR018833">
    <property type="entry name" value="Rv2993c-like_N"/>
</dbReference>
<dbReference type="Proteomes" id="UP000280960">
    <property type="component" value="Chromosome"/>
</dbReference>
<dbReference type="FunFam" id="3.90.850.10:FF:000002">
    <property type="entry name" value="2-hydroxyhepta-2,4-diene-1,7-dioate isomerase"/>
    <property type="match status" value="1"/>
</dbReference>
<dbReference type="SUPFAM" id="SSF56529">
    <property type="entry name" value="FAH"/>
    <property type="match status" value="1"/>
</dbReference>
<dbReference type="InterPro" id="IPR036663">
    <property type="entry name" value="Fumarylacetoacetase_C_sf"/>
</dbReference>
<comment type="similarity">
    <text evidence="1">Belongs to the FAH family.</text>
</comment>
<dbReference type="Pfam" id="PF01557">
    <property type="entry name" value="FAA_hydrolase"/>
    <property type="match status" value="1"/>
</dbReference>
<dbReference type="InterPro" id="IPR011234">
    <property type="entry name" value="Fumarylacetoacetase-like_C"/>
</dbReference>
<evidence type="ECO:0000313" key="5">
    <source>
        <dbReference type="EMBL" id="AYO29558.1"/>
    </source>
</evidence>
<keyword evidence="2" id="KW-0479">Metal-binding</keyword>
<dbReference type="EMBL" id="CP033169">
    <property type="protein sequence ID" value="AYO29558.1"/>
    <property type="molecule type" value="Genomic_DNA"/>
</dbReference>
<dbReference type="InterPro" id="IPR051121">
    <property type="entry name" value="FAH"/>
</dbReference>
<evidence type="ECO:0000256" key="1">
    <source>
        <dbReference type="ARBA" id="ARBA00010211"/>
    </source>
</evidence>
<dbReference type="KEGG" id="bacg:D2962_02090"/>
<dbReference type="RefSeq" id="WP_122013964.1">
    <property type="nucleotide sequence ID" value="NZ_CP033169.1"/>
</dbReference>
<protein>
    <submittedName>
        <fullName evidence="5">DUF2437 domain-containing protein</fullName>
    </submittedName>
</protein>
<organism evidence="5 6">
    <name type="scientific">Biomaibacter acetigenes</name>
    <dbReference type="NCBI Taxonomy" id="2316383"/>
    <lineage>
        <taxon>Bacteria</taxon>
        <taxon>Bacillati</taxon>
        <taxon>Bacillota</taxon>
        <taxon>Clostridia</taxon>
        <taxon>Thermosediminibacterales</taxon>
        <taxon>Tepidanaerobacteraceae</taxon>
        <taxon>Biomaibacter</taxon>
    </lineage>
</organism>
<dbReference type="AlphaFoldDB" id="A0A3G2R367"/>
<reference evidence="5 6" key="1">
    <citation type="submission" date="2018-10" db="EMBL/GenBank/DDBJ databases">
        <authorList>
            <person name="Zhang X."/>
        </authorList>
    </citation>
    <scope>NUCLEOTIDE SEQUENCE [LARGE SCALE GENOMIC DNA]</scope>
    <source>
        <strain evidence="5 6">SK-G1</strain>
    </source>
</reference>
<feature type="domain" description="Fumarylacetoacetase-like C-terminal" evidence="3">
    <location>
        <begin position="56"/>
        <end position="251"/>
    </location>
</feature>
<dbReference type="GO" id="GO:0016853">
    <property type="term" value="F:isomerase activity"/>
    <property type="evidence" value="ECO:0007669"/>
    <property type="project" value="UniProtKB-ARBA"/>
</dbReference>
<dbReference type="GO" id="GO:0019752">
    <property type="term" value="P:carboxylic acid metabolic process"/>
    <property type="evidence" value="ECO:0007669"/>
    <property type="project" value="UniProtKB-ARBA"/>
</dbReference>
<dbReference type="Gene3D" id="2.30.30.370">
    <property type="entry name" value="FAH"/>
    <property type="match status" value="1"/>
</dbReference>
<dbReference type="Gene3D" id="3.90.850.10">
    <property type="entry name" value="Fumarylacetoacetase-like, C-terminal domain"/>
    <property type="match status" value="1"/>
</dbReference>
<name>A0A3G2R367_9FIRM</name>